<organism evidence="2 3">
    <name type="scientific">Levilactobacillus tongjiangensis</name>
    <dbReference type="NCBI Taxonomy" id="2486023"/>
    <lineage>
        <taxon>Bacteria</taxon>
        <taxon>Bacillati</taxon>
        <taxon>Bacillota</taxon>
        <taxon>Bacilli</taxon>
        <taxon>Lactobacillales</taxon>
        <taxon>Lactobacillaceae</taxon>
        <taxon>Levilactobacillus</taxon>
    </lineage>
</organism>
<protein>
    <recommendedName>
        <fullName evidence="4">DUF5776 domain-containing protein</fullName>
    </recommendedName>
</protein>
<comment type="caution">
    <text evidence="2">The sequence shown here is derived from an EMBL/GenBank/DDBJ whole genome shotgun (WGS) entry which is preliminary data.</text>
</comment>
<evidence type="ECO:0000313" key="3">
    <source>
        <dbReference type="Proteomes" id="UP001596254"/>
    </source>
</evidence>
<evidence type="ECO:0000256" key="1">
    <source>
        <dbReference type="SAM" id="SignalP"/>
    </source>
</evidence>
<dbReference type="RefSeq" id="WP_125691428.1">
    <property type="nucleotide sequence ID" value="NZ_JBHSSK010000022.1"/>
</dbReference>
<feature type="signal peptide" evidence="1">
    <location>
        <begin position="1"/>
        <end position="29"/>
    </location>
</feature>
<name>A0ABW1SUL0_9LACO</name>
<reference evidence="3" key="1">
    <citation type="journal article" date="2019" name="Int. J. Syst. Evol. Microbiol.">
        <title>The Global Catalogue of Microorganisms (GCM) 10K type strain sequencing project: providing services to taxonomists for standard genome sequencing and annotation.</title>
        <authorList>
            <consortium name="The Broad Institute Genomics Platform"/>
            <consortium name="The Broad Institute Genome Sequencing Center for Infectious Disease"/>
            <person name="Wu L."/>
            <person name="Ma J."/>
        </authorList>
    </citation>
    <scope>NUCLEOTIDE SEQUENCE [LARGE SCALE GENOMIC DNA]</scope>
    <source>
        <strain evidence="3">CCM 8905</strain>
    </source>
</reference>
<sequence>MRLKKFKLFFLIGIGLSFSGVFLQTNAQAATWHKGVPSFLKHSFYRTKLEPKYHIIDGKKYKTMSRLYEGIHTYKTTIKFSGHQYSMKLSNCKYTKKGTHFIIRGKFDKNAEGYPSLKVIKHSKKKLTVSSGTLYKHPSRIYYNEADKMTKIK</sequence>
<proteinExistence type="predicted"/>
<accession>A0ABW1SUL0</accession>
<keyword evidence="1" id="KW-0732">Signal</keyword>
<evidence type="ECO:0000313" key="2">
    <source>
        <dbReference type="EMBL" id="MFC6207445.1"/>
    </source>
</evidence>
<keyword evidence="3" id="KW-1185">Reference proteome</keyword>
<dbReference type="EMBL" id="JBHSSK010000022">
    <property type="protein sequence ID" value="MFC6207445.1"/>
    <property type="molecule type" value="Genomic_DNA"/>
</dbReference>
<gene>
    <name evidence="2" type="ORF">ACFP1G_08120</name>
</gene>
<evidence type="ECO:0008006" key="4">
    <source>
        <dbReference type="Google" id="ProtNLM"/>
    </source>
</evidence>
<dbReference type="Proteomes" id="UP001596254">
    <property type="component" value="Unassembled WGS sequence"/>
</dbReference>
<feature type="chain" id="PRO_5047343550" description="DUF5776 domain-containing protein" evidence="1">
    <location>
        <begin position="30"/>
        <end position="153"/>
    </location>
</feature>